<keyword evidence="5" id="KW-1185">Reference proteome</keyword>
<gene>
    <name evidence="4" type="ORF">D5F01_LYC24066</name>
    <name evidence="3" type="ORF">D5F01_LYC24117</name>
    <name evidence="2" type="ORF">D5F01_LYC24156</name>
</gene>
<dbReference type="AlphaFoldDB" id="A0A6G0HF83"/>
<dbReference type="EMBL" id="REGW02000091">
    <property type="protein sequence ID" value="KAE8277898.1"/>
    <property type="molecule type" value="Genomic_DNA"/>
</dbReference>
<feature type="compositionally biased region" description="Low complexity" evidence="1">
    <location>
        <begin position="1"/>
        <end position="20"/>
    </location>
</feature>
<accession>A0A6G0HF83</accession>
<name>A0A6G0HF83_LARCR</name>
<sequence>MSKHSSCSVSHSSSYLGPSSSRRKCVLHAGHPERTPEDVESSINNCSHRRVLLWEEAEEVDEEEASRAIVTVSNCSVPVRGAVQPSKDDRRSPDSRLSSKRGYSSAMASNAIFHTFPEPEQREEMQEPGNTYEDDRFVQKHYPMLYMNLRANEHPLVADVQYANEGASCPLCQLDRNTLDSIKVLKPHEVKGYLESYDHRFTEEQVNVHLSHTAGEENVIGVIQNMSVDLISKSYSLANLASLRVMNRVTTHMGRPLFVPDLDMAKVHSDAVKQFMGLASTCQALMKYNHAGDNKGVPATTSPLL</sequence>
<dbReference type="Proteomes" id="UP000424527">
    <property type="component" value="Unassembled WGS sequence"/>
</dbReference>
<evidence type="ECO:0000313" key="5">
    <source>
        <dbReference type="Proteomes" id="UP000424527"/>
    </source>
</evidence>
<reference evidence="4 5" key="1">
    <citation type="submission" date="2019-07" db="EMBL/GenBank/DDBJ databases">
        <title>Chromosome genome assembly for large yellow croaker.</title>
        <authorList>
            <person name="Xiao S."/>
        </authorList>
    </citation>
    <scope>NUCLEOTIDE SEQUENCE [LARGE SCALE GENOMIC DNA]</scope>
    <source>
        <strain evidence="4">JMULYC20181020</strain>
        <tissue evidence="4">Muscle</tissue>
    </source>
</reference>
<evidence type="ECO:0000313" key="4">
    <source>
        <dbReference type="EMBL" id="KAE8277898.1"/>
    </source>
</evidence>
<feature type="region of interest" description="Disordered" evidence="1">
    <location>
        <begin position="80"/>
        <end position="104"/>
    </location>
</feature>
<evidence type="ECO:0000256" key="1">
    <source>
        <dbReference type="SAM" id="MobiDB-lite"/>
    </source>
</evidence>
<evidence type="ECO:0000313" key="3">
    <source>
        <dbReference type="EMBL" id="KAE8277846.1"/>
    </source>
</evidence>
<feature type="region of interest" description="Disordered" evidence="1">
    <location>
        <begin position="1"/>
        <end position="42"/>
    </location>
</feature>
<protein>
    <submittedName>
        <fullName evidence="4">Uncharacterized protein</fullName>
    </submittedName>
</protein>
<evidence type="ECO:0000313" key="2">
    <source>
        <dbReference type="EMBL" id="KAE8277829.1"/>
    </source>
</evidence>
<comment type="caution">
    <text evidence="4">The sequence shown here is derived from an EMBL/GenBank/DDBJ whole genome shotgun (WGS) entry which is preliminary data.</text>
</comment>
<proteinExistence type="predicted"/>
<organism evidence="4 5">
    <name type="scientific">Larimichthys crocea</name>
    <name type="common">Large yellow croaker</name>
    <name type="synonym">Pseudosciaena crocea</name>
    <dbReference type="NCBI Taxonomy" id="215358"/>
    <lineage>
        <taxon>Eukaryota</taxon>
        <taxon>Metazoa</taxon>
        <taxon>Chordata</taxon>
        <taxon>Craniata</taxon>
        <taxon>Vertebrata</taxon>
        <taxon>Euteleostomi</taxon>
        <taxon>Actinopterygii</taxon>
        <taxon>Neopterygii</taxon>
        <taxon>Teleostei</taxon>
        <taxon>Neoteleostei</taxon>
        <taxon>Acanthomorphata</taxon>
        <taxon>Eupercaria</taxon>
        <taxon>Sciaenidae</taxon>
        <taxon>Larimichthys</taxon>
    </lineage>
</organism>
<dbReference type="EMBL" id="REGW02000131">
    <property type="protein sequence ID" value="KAE8277829.1"/>
    <property type="molecule type" value="Genomic_DNA"/>
</dbReference>
<dbReference type="EMBL" id="REGW02000113">
    <property type="protein sequence ID" value="KAE8277846.1"/>
    <property type="molecule type" value="Genomic_DNA"/>
</dbReference>